<comment type="caution">
    <text evidence="3">The sequence shown here is derived from an EMBL/GenBank/DDBJ whole genome shotgun (WGS) entry which is preliminary data.</text>
</comment>
<evidence type="ECO:0000313" key="4">
    <source>
        <dbReference type="Proteomes" id="UP000282289"/>
    </source>
</evidence>
<dbReference type="InterPro" id="IPR038729">
    <property type="entry name" value="Rad50/SbcC_AAA"/>
</dbReference>
<sequence>MKIKKVEIEGFRAYKNKADGTFDFTSEDGEPSDFVAIYAPNGFGKSSFYDAIEWAATNHLERLGGEYNKSNYEYAAKITKEDGVGQKILRNRDVPSNVITRVIVSTTRAEPFDRDIKHIRSNSRDLRNDGKAKENDYFRKVILGQDEIDRFLREARPQDRYDRFMKSFGGDAEISRKEISILINDNKSALAELVRLRDSLHEQLKIPVDSSVFNKFNQVVLELNEEGERFPLADETFSISTEHELLSGLVARSHELEVERELCDVSQVSLTERLSRLPEIQLNLDLIAEQQPRLSKLSKGVIDSQNYLALSASYAKCQAELQAANERLEKLIEIDRFASEYIKIESDVQADTEQHRIIAMSRAENASLLENLELSIAQQKAELSTVDSRSLYLRGAVDNCGPIYAEILTNQGRLSLLDSQISENDIALSLDKAQYDSIESELSRVSALNITSETLLSTDMSAINFDKIEELAECSEELNSWLRHDQTIQSTQKALSDQMGLHERLIATGLEYLSLWPTDSCPLCNQLHQSSEDLKAQVTSSSLLSSLSKENSEKLEVSSQRQDQLKKNIEALTRAALELQFQKLAYLRKKINDLGERYSGSKRKKAALMVEKQTIQAQIKRLQESVWGLTQEELGLRAEGEIKTLSIKRDMLLAQLAELNGHVDMNKLLIADQDSTIAAIKTRISVMVSGSGYQNVADYLKENGLSSGQLILHCSKSKADLQNIKEAHRSDGEHFSEECKNLYEVMLSDGTWFDFSMLAAQKDQVETQVARSQSLVDAFIQSLTRLIGPQNGVSLSTVKENIVKFIENFALKSDYVDDKINKINLLVELVTAFKPYVTSLALKQELIGIECKLFERCRVDEVLNLERENIIAKLKDLINGFFYEDLINAIYRKIDPHPSFKQVEFRPDFTLDRPGLNVVVKDEKGDSISPILYFSAAQANILSLSVFLASALHAKDDDGIAVDVILIDDPIQSMDSINVLATIDLLRSICMQFKKQIIISTHDENFFGLLQRKIPSQVLGSKFLKLEKFGVVVPAEPFLN</sequence>
<dbReference type="AlphaFoldDB" id="A0A7Z6UBS7"/>
<evidence type="ECO:0000313" key="3">
    <source>
        <dbReference type="EMBL" id="RMP84190.1"/>
    </source>
</evidence>
<evidence type="ECO:0000256" key="1">
    <source>
        <dbReference type="SAM" id="Coils"/>
    </source>
</evidence>
<accession>A0A7Z6UBS7</accession>
<dbReference type="GO" id="GO:0016887">
    <property type="term" value="F:ATP hydrolysis activity"/>
    <property type="evidence" value="ECO:0007669"/>
    <property type="project" value="InterPro"/>
</dbReference>
<dbReference type="Pfam" id="PF13476">
    <property type="entry name" value="AAA_23"/>
    <property type="match status" value="1"/>
</dbReference>
<reference evidence="3 4" key="1">
    <citation type="submission" date="2018-08" db="EMBL/GenBank/DDBJ databases">
        <title>Recombination of ecologically and evolutionarily significant loci maintains genetic cohesion in the Pseudomonas syringae species complex.</title>
        <authorList>
            <person name="Dillon M."/>
            <person name="Thakur S."/>
            <person name="Almeida R.N.D."/>
            <person name="Weir B.S."/>
            <person name="Guttman D.S."/>
        </authorList>
    </citation>
    <scope>NUCLEOTIDE SEQUENCE [LARGE SCALE GENOMIC DNA]</scope>
    <source>
        <strain evidence="3 4">ICMP 19589</strain>
    </source>
</reference>
<dbReference type="GO" id="GO:0006302">
    <property type="term" value="P:double-strand break repair"/>
    <property type="evidence" value="ECO:0007669"/>
    <property type="project" value="InterPro"/>
</dbReference>
<feature type="coiled-coil region" evidence="1">
    <location>
        <begin position="555"/>
        <end position="625"/>
    </location>
</feature>
<dbReference type="Proteomes" id="UP000282289">
    <property type="component" value="Unassembled WGS sequence"/>
</dbReference>
<name>A0A7Z6UBS7_PSESF</name>
<dbReference type="RefSeq" id="WP_183134556.1">
    <property type="nucleotide sequence ID" value="NZ_RBQT01000012.1"/>
</dbReference>
<organism evidence="3 4">
    <name type="scientific">Pseudomonas syringae pv. actinidiae</name>
    <dbReference type="NCBI Taxonomy" id="103796"/>
    <lineage>
        <taxon>Bacteria</taxon>
        <taxon>Pseudomonadati</taxon>
        <taxon>Pseudomonadota</taxon>
        <taxon>Gammaproteobacteria</taxon>
        <taxon>Pseudomonadales</taxon>
        <taxon>Pseudomonadaceae</taxon>
        <taxon>Pseudomonas</taxon>
        <taxon>Pseudomonas syringae</taxon>
    </lineage>
</organism>
<gene>
    <name evidence="3" type="ORF">ALQ15_00121</name>
</gene>
<proteinExistence type="predicted"/>
<dbReference type="PANTHER" id="PTHR32114">
    <property type="entry name" value="ABC TRANSPORTER ABCH.3"/>
    <property type="match status" value="1"/>
</dbReference>
<protein>
    <recommendedName>
        <fullName evidence="2">Rad50/SbcC-type AAA domain-containing protein</fullName>
    </recommendedName>
</protein>
<dbReference type="PANTHER" id="PTHR32114:SF2">
    <property type="entry name" value="ABC TRANSPORTER ABCH.3"/>
    <property type="match status" value="1"/>
</dbReference>
<dbReference type="EMBL" id="RBQT01000012">
    <property type="protein sequence ID" value="RMP84190.1"/>
    <property type="molecule type" value="Genomic_DNA"/>
</dbReference>
<dbReference type="SUPFAM" id="SSF52540">
    <property type="entry name" value="P-loop containing nucleoside triphosphate hydrolases"/>
    <property type="match status" value="1"/>
</dbReference>
<evidence type="ECO:0000259" key="2">
    <source>
        <dbReference type="Pfam" id="PF13476"/>
    </source>
</evidence>
<dbReference type="Gene3D" id="3.40.50.300">
    <property type="entry name" value="P-loop containing nucleotide triphosphate hydrolases"/>
    <property type="match status" value="2"/>
</dbReference>
<dbReference type="InterPro" id="IPR027417">
    <property type="entry name" value="P-loop_NTPase"/>
</dbReference>
<keyword evidence="1" id="KW-0175">Coiled coil</keyword>
<feature type="domain" description="Rad50/SbcC-type AAA" evidence="2">
    <location>
        <begin position="5"/>
        <end position="201"/>
    </location>
</feature>